<comment type="similarity">
    <text evidence="4 15">Belongs to the peptidase M14 family.</text>
</comment>
<accession>A0A423WZ83</accession>
<dbReference type="FunFam" id="3.40.630.10:FF:000060">
    <property type="entry name" value="Putative metallocarboxypeptidase ecm14"/>
    <property type="match status" value="1"/>
</dbReference>
<evidence type="ECO:0000256" key="10">
    <source>
        <dbReference type="ARBA" id="ARBA00023157"/>
    </source>
</evidence>
<evidence type="ECO:0000256" key="14">
    <source>
        <dbReference type="ARBA" id="ARBA00026213"/>
    </source>
</evidence>
<dbReference type="PANTHER" id="PTHR11705">
    <property type="entry name" value="PROTEASE FAMILY M14 CARBOXYPEPTIDASE A,B"/>
    <property type="match status" value="1"/>
</dbReference>
<evidence type="ECO:0000256" key="9">
    <source>
        <dbReference type="ARBA" id="ARBA00022833"/>
    </source>
</evidence>
<comment type="cofactor">
    <cofactor evidence="1">
        <name>Zn(2+)</name>
        <dbReference type="ChEBI" id="CHEBI:29105"/>
    </cofactor>
</comment>
<keyword evidence="10" id="KW-1015">Disulfide bond</keyword>
<evidence type="ECO:0000256" key="7">
    <source>
        <dbReference type="ARBA" id="ARBA00022723"/>
    </source>
</evidence>
<dbReference type="GO" id="GO:0008270">
    <property type="term" value="F:zinc ion binding"/>
    <property type="evidence" value="ECO:0007669"/>
    <property type="project" value="InterPro"/>
</dbReference>
<dbReference type="EMBL" id="LKEA01000005">
    <property type="protein sequence ID" value="ROW08871.1"/>
    <property type="molecule type" value="Genomic_DNA"/>
</dbReference>
<evidence type="ECO:0000256" key="4">
    <source>
        <dbReference type="ARBA" id="ARBA00005988"/>
    </source>
</evidence>
<evidence type="ECO:0000259" key="17">
    <source>
        <dbReference type="PROSITE" id="PS52035"/>
    </source>
</evidence>
<evidence type="ECO:0000256" key="8">
    <source>
        <dbReference type="ARBA" id="ARBA00022729"/>
    </source>
</evidence>
<dbReference type="STRING" id="356882.A0A423WZ83"/>
<dbReference type="OrthoDB" id="3626597at2759"/>
<comment type="subcellular location">
    <subcellularLocation>
        <location evidence="3">Secreted</location>
    </subcellularLocation>
    <subcellularLocation>
        <location evidence="2">Vacuole</location>
    </subcellularLocation>
</comment>
<dbReference type="GO" id="GO:0004181">
    <property type="term" value="F:metallocarboxypeptidase activity"/>
    <property type="evidence" value="ECO:0007669"/>
    <property type="project" value="InterPro"/>
</dbReference>
<dbReference type="CDD" id="cd03860">
    <property type="entry name" value="M14_CP_A-B_like"/>
    <property type="match status" value="1"/>
</dbReference>
<keyword evidence="6" id="KW-0926">Vacuole</keyword>
<feature type="domain" description="Peptidase M14" evidence="17">
    <location>
        <begin position="196"/>
        <end position="512"/>
    </location>
</feature>
<dbReference type="InterPro" id="IPR057246">
    <property type="entry name" value="CARBOXYPEPT_ZN_1"/>
</dbReference>
<dbReference type="Proteomes" id="UP000283895">
    <property type="component" value="Unassembled WGS sequence"/>
</dbReference>
<evidence type="ECO:0000256" key="11">
    <source>
        <dbReference type="ARBA" id="ARBA00023316"/>
    </source>
</evidence>
<dbReference type="GO" id="GO:0005576">
    <property type="term" value="C:extracellular region"/>
    <property type="evidence" value="ECO:0007669"/>
    <property type="project" value="UniProtKB-SubCell"/>
</dbReference>
<evidence type="ECO:0000256" key="3">
    <source>
        <dbReference type="ARBA" id="ARBA00004613"/>
    </source>
</evidence>
<evidence type="ECO:0000256" key="12">
    <source>
        <dbReference type="ARBA" id="ARBA00025210"/>
    </source>
</evidence>
<dbReference type="PANTHER" id="PTHR11705:SF147">
    <property type="entry name" value="INACTIVE METALLOCARBOXYPEPTIDASE ECM14"/>
    <property type="match status" value="1"/>
</dbReference>
<evidence type="ECO:0000256" key="2">
    <source>
        <dbReference type="ARBA" id="ARBA00004116"/>
    </source>
</evidence>
<evidence type="ECO:0000256" key="16">
    <source>
        <dbReference type="SAM" id="SignalP"/>
    </source>
</evidence>
<keyword evidence="9" id="KW-0862">Zinc</keyword>
<dbReference type="GO" id="GO:0006508">
    <property type="term" value="P:proteolysis"/>
    <property type="evidence" value="ECO:0007669"/>
    <property type="project" value="InterPro"/>
</dbReference>
<protein>
    <recommendedName>
        <fullName evidence="13">Inactive metallocarboxypeptidase ECM14</fullName>
    </recommendedName>
    <alternativeName>
        <fullName evidence="14">Inactive metallocarboxypeptidase ecm14</fullName>
    </alternativeName>
</protein>
<proteinExistence type="inferred from homology"/>
<keyword evidence="7" id="KW-0479">Metal-binding</keyword>
<keyword evidence="19" id="KW-1185">Reference proteome</keyword>
<evidence type="ECO:0000313" key="18">
    <source>
        <dbReference type="EMBL" id="ROW08871.1"/>
    </source>
</evidence>
<dbReference type="SUPFAM" id="SSF53187">
    <property type="entry name" value="Zn-dependent exopeptidases"/>
    <property type="match status" value="1"/>
</dbReference>
<evidence type="ECO:0000256" key="13">
    <source>
        <dbReference type="ARBA" id="ARBA00026187"/>
    </source>
</evidence>
<feature type="signal peptide" evidence="16">
    <location>
        <begin position="1"/>
        <end position="22"/>
    </location>
</feature>
<organism evidence="18 19">
    <name type="scientific">Cytospora schulzeri</name>
    <dbReference type="NCBI Taxonomy" id="448051"/>
    <lineage>
        <taxon>Eukaryota</taxon>
        <taxon>Fungi</taxon>
        <taxon>Dikarya</taxon>
        <taxon>Ascomycota</taxon>
        <taxon>Pezizomycotina</taxon>
        <taxon>Sordariomycetes</taxon>
        <taxon>Sordariomycetidae</taxon>
        <taxon>Diaporthales</taxon>
        <taxon>Cytosporaceae</taxon>
        <taxon>Cytospora</taxon>
    </lineage>
</organism>
<comment type="caution">
    <text evidence="15">Lacks conserved residue(s) required for the propagation of feature annotation.</text>
</comment>
<dbReference type="AlphaFoldDB" id="A0A423WZ83"/>
<comment type="function">
    <text evidence="12">Inactive carboxypeptidase that may play a role in cell wall organization and biogenesis.</text>
</comment>
<keyword evidence="11" id="KW-0961">Cell wall biogenesis/degradation</keyword>
<evidence type="ECO:0000313" key="19">
    <source>
        <dbReference type="Proteomes" id="UP000283895"/>
    </source>
</evidence>
<evidence type="ECO:0000256" key="6">
    <source>
        <dbReference type="ARBA" id="ARBA00022554"/>
    </source>
</evidence>
<dbReference type="InterPro" id="IPR000834">
    <property type="entry name" value="Peptidase_M14"/>
</dbReference>
<dbReference type="GO" id="GO:0071555">
    <property type="term" value="P:cell wall organization"/>
    <property type="evidence" value="ECO:0007669"/>
    <property type="project" value="UniProtKB-KW"/>
</dbReference>
<sequence>MQLPITTILVPLLAAIPGIVAATHGQHNYPHPQPTAAARSSSSVFPWLTWLRDGAVKIVFGRPATPRDNEHTIPDFGRKYQKEIIIRFNVTTEEEEAALAAATERMFLDVWSWDGTVDLRIQTNYVKSLMGLLPESLASSYWVMVDDLSSAVYASYPAPPTPWEQSQFERKVNVDLINPAAARPSGTDEELYFFRNYQPHKVVMRWMRLIEAMFPSYVRFTVIGHTYEGREIPALVVGPRSETGTPRKTLVVMGGSHAREWISTTTVNYLAWSFITSYGKDHLVTRFLDKFDIVFIPELNPDGIEYTWSTDRLWRKSRQHTSLQFCRGMDLDHAFGYQWDGSGMHQNDPCSESYGGDEPWESVEVAAFRDWAKRMANSSEVEFVGLVDLHSYSQQILFPYSYTCDVEPPNLEKMEELAMGLAKSIRLFSGEQYSVKPACEGAVTNANSGKTLRIEPSGGSAIDWFYHEMGAHYSYQIKLRDTGSYGFLLPSEYIIPTGEEILQAMKYFGDFLLGNDGIENVRSSRPDEGAQSEEELLAIPDEYEDVAELKRRRRRR</sequence>
<dbReference type="SMART" id="SM00631">
    <property type="entry name" value="Zn_pept"/>
    <property type="match status" value="1"/>
</dbReference>
<dbReference type="Pfam" id="PF00246">
    <property type="entry name" value="Peptidase_M14"/>
    <property type="match status" value="1"/>
</dbReference>
<evidence type="ECO:0000256" key="15">
    <source>
        <dbReference type="PROSITE-ProRule" id="PRU01379"/>
    </source>
</evidence>
<reference evidence="18 19" key="1">
    <citation type="submission" date="2015-09" db="EMBL/GenBank/DDBJ databases">
        <title>Host preference determinants of Valsa canker pathogens revealed by comparative genomics.</title>
        <authorList>
            <person name="Yin Z."/>
            <person name="Huang L."/>
        </authorList>
    </citation>
    <scope>NUCLEOTIDE SEQUENCE [LARGE SCALE GENOMIC DNA]</scope>
    <source>
        <strain evidence="18 19">03-1</strain>
    </source>
</reference>
<feature type="chain" id="PRO_5018982418" description="Inactive metallocarboxypeptidase ECM14" evidence="16">
    <location>
        <begin position="23"/>
        <end position="556"/>
    </location>
</feature>
<dbReference type="PRINTS" id="PR00765">
    <property type="entry name" value="CRBOXYPTASEA"/>
</dbReference>
<dbReference type="PROSITE" id="PS00132">
    <property type="entry name" value="CARBOXYPEPT_ZN_1"/>
    <property type="match status" value="1"/>
</dbReference>
<evidence type="ECO:0000256" key="1">
    <source>
        <dbReference type="ARBA" id="ARBA00001947"/>
    </source>
</evidence>
<dbReference type="GO" id="GO:0005773">
    <property type="term" value="C:vacuole"/>
    <property type="evidence" value="ECO:0007669"/>
    <property type="project" value="UniProtKB-SubCell"/>
</dbReference>
<evidence type="ECO:0000256" key="5">
    <source>
        <dbReference type="ARBA" id="ARBA00022525"/>
    </source>
</evidence>
<gene>
    <name evidence="18" type="ORF">VMCG_02805</name>
</gene>
<dbReference type="Gene3D" id="3.40.630.10">
    <property type="entry name" value="Zn peptidases"/>
    <property type="match status" value="1"/>
</dbReference>
<name>A0A423WZ83_9PEZI</name>
<keyword evidence="8 16" id="KW-0732">Signal</keyword>
<keyword evidence="5" id="KW-0964">Secreted</keyword>
<comment type="caution">
    <text evidence="18">The sequence shown here is derived from an EMBL/GenBank/DDBJ whole genome shotgun (WGS) entry which is preliminary data.</text>
</comment>
<dbReference type="PROSITE" id="PS52035">
    <property type="entry name" value="PEPTIDASE_M14"/>
    <property type="match status" value="1"/>
</dbReference>